<dbReference type="PRINTS" id="PR00337">
    <property type="entry name" value="LEUILEVALBP"/>
</dbReference>
<evidence type="ECO:0000256" key="3">
    <source>
        <dbReference type="ARBA" id="ARBA00022970"/>
    </source>
</evidence>
<protein>
    <submittedName>
        <fullName evidence="5">Leucine ABC transporter substrate-binding protein</fullName>
    </submittedName>
</protein>
<accession>A0A2A2FDG8</accession>
<organism evidence="5 6">
    <name type="scientific">Halorubrum salipaludis</name>
    <dbReference type="NCBI Taxonomy" id="2032630"/>
    <lineage>
        <taxon>Archaea</taxon>
        <taxon>Methanobacteriati</taxon>
        <taxon>Methanobacteriota</taxon>
        <taxon>Stenosarchaea group</taxon>
        <taxon>Halobacteria</taxon>
        <taxon>Halobacteriales</taxon>
        <taxon>Haloferacaceae</taxon>
        <taxon>Halorubrum</taxon>
    </lineage>
</organism>
<evidence type="ECO:0000313" key="6">
    <source>
        <dbReference type="Proteomes" id="UP000218083"/>
    </source>
</evidence>
<comment type="caution">
    <text evidence="5">The sequence shown here is derived from an EMBL/GenBank/DDBJ whole genome shotgun (WGS) entry which is preliminary data.</text>
</comment>
<dbReference type="SUPFAM" id="SSF53822">
    <property type="entry name" value="Periplasmic binding protein-like I"/>
    <property type="match status" value="1"/>
</dbReference>
<dbReference type="PROSITE" id="PS51257">
    <property type="entry name" value="PROKAR_LIPOPROTEIN"/>
    <property type="match status" value="1"/>
</dbReference>
<dbReference type="Pfam" id="PF13458">
    <property type="entry name" value="Peripla_BP_6"/>
    <property type="match status" value="1"/>
</dbReference>
<proteinExistence type="predicted"/>
<feature type="domain" description="Leucine-binding protein" evidence="4">
    <location>
        <begin position="47"/>
        <end position="369"/>
    </location>
</feature>
<dbReference type="Pfam" id="PF10518">
    <property type="entry name" value="TAT_signal"/>
    <property type="match status" value="1"/>
</dbReference>
<evidence type="ECO:0000256" key="1">
    <source>
        <dbReference type="ARBA" id="ARBA00022448"/>
    </source>
</evidence>
<keyword evidence="3" id="KW-0029">Amino-acid transport</keyword>
<dbReference type="Proteomes" id="UP000218083">
    <property type="component" value="Unassembled WGS sequence"/>
</dbReference>
<dbReference type="RefSeq" id="WP_095637619.1">
    <property type="nucleotide sequence ID" value="NZ_NSKC01000008.1"/>
</dbReference>
<keyword evidence="6" id="KW-1185">Reference proteome</keyword>
<dbReference type="InterPro" id="IPR006311">
    <property type="entry name" value="TAT_signal"/>
</dbReference>
<dbReference type="NCBIfam" id="TIGR01409">
    <property type="entry name" value="TAT_signal_seq"/>
    <property type="match status" value="1"/>
</dbReference>
<dbReference type="PROSITE" id="PS51318">
    <property type="entry name" value="TAT"/>
    <property type="match status" value="1"/>
</dbReference>
<evidence type="ECO:0000313" key="5">
    <source>
        <dbReference type="EMBL" id="PAU83008.1"/>
    </source>
</evidence>
<keyword evidence="1" id="KW-0813">Transport</keyword>
<sequence length="412" mass="44370">MTNDITRSSNRRQFLKATGAGTGVAALAGCLVGDSGGDGGDGSDDEPIVVAGLQPYSGPFALYGDTHTSGIEYAFEEVNADGGVEGRELEHNAIDTESDPGEASSILTSEVESEDAVAAVGPVSSDVGVTAAQTAEDLEVPLFLHAAGDIDILSRDSRYTFRTALPPAPAFIRGVAGIIDDRGFDTVGAINGDYAWGIAAETAIEREFPESLDLTMSMAPAGESDFVPYLRDMPDDLEILVGSGHPPGLNDMYRQMLEVDLEPEVFTAAVSPPESNYGAIGDDVAEGFLFGHLPDVYSEEYQSIAEEFYEETGEYFGPTQAVGYVTGHLIAEGLRQADEVSRQALSDAMRDIEFDTIYANPIQYTEWGELDQYELIWSGFELEAPDYYPDGDFDLVEEFRTESLDAVDPEDY</sequence>
<dbReference type="GO" id="GO:0006865">
    <property type="term" value="P:amino acid transport"/>
    <property type="evidence" value="ECO:0007669"/>
    <property type="project" value="UniProtKB-KW"/>
</dbReference>
<dbReference type="InterPro" id="IPR028082">
    <property type="entry name" value="Peripla_BP_I"/>
</dbReference>
<dbReference type="PANTHER" id="PTHR30483">
    <property type="entry name" value="LEUCINE-SPECIFIC-BINDING PROTEIN"/>
    <property type="match status" value="1"/>
</dbReference>
<dbReference type="InterPro" id="IPR051010">
    <property type="entry name" value="BCAA_transport"/>
</dbReference>
<evidence type="ECO:0000256" key="2">
    <source>
        <dbReference type="ARBA" id="ARBA00022729"/>
    </source>
</evidence>
<dbReference type="InterPro" id="IPR028081">
    <property type="entry name" value="Leu-bd"/>
</dbReference>
<reference evidence="5 6" key="1">
    <citation type="submission" date="2017-08" db="EMBL/GenBank/DDBJ databases">
        <title>The strain WRN001 was isolated from Binhai saline alkaline soil, Tianjin, China.</title>
        <authorList>
            <person name="Liu D."/>
            <person name="Zhang G."/>
        </authorList>
    </citation>
    <scope>NUCLEOTIDE SEQUENCE [LARGE SCALE GENOMIC DNA]</scope>
    <source>
        <strain evidence="5 6">WN019</strain>
    </source>
</reference>
<evidence type="ECO:0000259" key="4">
    <source>
        <dbReference type="Pfam" id="PF13458"/>
    </source>
</evidence>
<dbReference type="Gene3D" id="3.40.50.2300">
    <property type="match status" value="2"/>
</dbReference>
<dbReference type="EMBL" id="NSKC01000008">
    <property type="protein sequence ID" value="PAU83008.1"/>
    <property type="molecule type" value="Genomic_DNA"/>
</dbReference>
<gene>
    <name evidence="5" type="ORF">CK500_12855</name>
</gene>
<dbReference type="AlphaFoldDB" id="A0A2A2FDG8"/>
<keyword evidence="2" id="KW-0732">Signal</keyword>
<dbReference type="PANTHER" id="PTHR30483:SF6">
    <property type="entry name" value="PERIPLASMIC BINDING PROTEIN OF ABC TRANSPORTER FOR NATURAL AMINO ACIDS"/>
    <property type="match status" value="1"/>
</dbReference>
<dbReference type="OrthoDB" id="200499at2157"/>
<name>A0A2A2FDG8_9EURY</name>
<dbReference type="InterPro" id="IPR019546">
    <property type="entry name" value="TAT_signal_bac_arc"/>
</dbReference>
<dbReference type="InterPro" id="IPR000709">
    <property type="entry name" value="Leu_Ile_Val-bd"/>
</dbReference>